<dbReference type="SMART" id="SM00387">
    <property type="entry name" value="HATPase_c"/>
    <property type="match status" value="1"/>
</dbReference>
<evidence type="ECO:0000259" key="8">
    <source>
        <dbReference type="PROSITE" id="PS50109"/>
    </source>
</evidence>
<protein>
    <recommendedName>
        <fullName evidence="2">histidine kinase</fullName>
        <ecNumber evidence="2">2.7.13.3</ecNumber>
    </recommendedName>
</protein>
<comment type="caution">
    <text evidence="9">The sequence shown here is derived from an EMBL/GenBank/DDBJ whole genome shotgun (WGS) entry which is preliminary data.</text>
</comment>
<dbReference type="InterPro" id="IPR005467">
    <property type="entry name" value="His_kinase_dom"/>
</dbReference>
<dbReference type="InterPro" id="IPR004358">
    <property type="entry name" value="Sig_transdc_His_kin-like_C"/>
</dbReference>
<dbReference type="SUPFAM" id="SSF47384">
    <property type="entry name" value="Homodimeric domain of signal transducing histidine kinase"/>
    <property type="match status" value="1"/>
</dbReference>
<organism evidence="9">
    <name type="scientific">Desulfatirhabdium butyrativorans</name>
    <dbReference type="NCBI Taxonomy" id="340467"/>
    <lineage>
        <taxon>Bacteria</taxon>
        <taxon>Pseudomonadati</taxon>
        <taxon>Thermodesulfobacteriota</taxon>
        <taxon>Desulfobacteria</taxon>
        <taxon>Desulfobacterales</taxon>
        <taxon>Desulfatirhabdiaceae</taxon>
        <taxon>Desulfatirhabdium</taxon>
    </lineage>
</organism>
<dbReference type="InterPro" id="IPR050351">
    <property type="entry name" value="BphY/WalK/GraS-like"/>
</dbReference>
<sequence length="330" mass="38174">MKPRWILHPLVIFILSTAAVVTSLFLYIYWYMRVTTNLDAILIRFNVDRNEVLASRVWVVILILSVLMAVMFTGTFIIFLYHQKLSKLYALQQNFIHTFTHELKTPVTSLKLYLDTALKYRLYTEEQRKYIDYMVQDVSRLSGTINRMLMIAKLESGHFQEHFEYVDLAEFIQTFLKTHSDLTRKGVVMFHPTESGPFRCRINETLFEVVLSNLITNAFRYNQSETPRVDIYLERESDSIIIRIVDNGIGIPSSEVDKIFRKFYKIEKPGQNNTTGSGLGLYLVKSIARAHKARVFATSPGLGKGSEFVFMLPCTGEFHAAQSHPSYPDR</sequence>
<dbReference type="SMART" id="SM00388">
    <property type="entry name" value="HisKA"/>
    <property type="match status" value="1"/>
</dbReference>
<dbReference type="InterPro" id="IPR036097">
    <property type="entry name" value="HisK_dim/P_sf"/>
</dbReference>
<evidence type="ECO:0000256" key="3">
    <source>
        <dbReference type="ARBA" id="ARBA00022553"/>
    </source>
</evidence>
<dbReference type="AlphaFoldDB" id="A0A7C4RQN3"/>
<feature type="transmembrane region" description="Helical" evidence="7">
    <location>
        <begin position="7"/>
        <end position="30"/>
    </location>
</feature>
<dbReference type="EC" id="2.7.13.3" evidence="2"/>
<keyword evidence="7" id="KW-0812">Transmembrane</keyword>
<dbReference type="GO" id="GO:0016036">
    <property type="term" value="P:cellular response to phosphate starvation"/>
    <property type="evidence" value="ECO:0007669"/>
    <property type="project" value="TreeGrafter"/>
</dbReference>
<evidence type="ECO:0000256" key="1">
    <source>
        <dbReference type="ARBA" id="ARBA00000085"/>
    </source>
</evidence>
<name>A0A7C4RQN3_9BACT</name>
<gene>
    <name evidence="9" type="ORF">ENS29_06305</name>
</gene>
<keyword evidence="3" id="KW-0597">Phosphoprotein</keyword>
<evidence type="ECO:0000256" key="6">
    <source>
        <dbReference type="ARBA" id="ARBA00023012"/>
    </source>
</evidence>
<dbReference type="Gene3D" id="1.10.287.130">
    <property type="match status" value="1"/>
</dbReference>
<keyword evidence="5 9" id="KW-0418">Kinase</keyword>
<keyword evidence="4" id="KW-0808">Transferase</keyword>
<dbReference type="InterPro" id="IPR003661">
    <property type="entry name" value="HisK_dim/P_dom"/>
</dbReference>
<proteinExistence type="predicted"/>
<comment type="catalytic activity">
    <reaction evidence="1">
        <text>ATP + protein L-histidine = ADP + protein N-phospho-L-histidine.</text>
        <dbReference type="EC" id="2.7.13.3"/>
    </reaction>
</comment>
<evidence type="ECO:0000256" key="4">
    <source>
        <dbReference type="ARBA" id="ARBA00022679"/>
    </source>
</evidence>
<keyword evidence="7" id="KW-1133">Transmembrane helix</keyword>
<dbReference type="PROSITE" id="PS50109">
    <property type="entry name" value="HIS_KIN"/>
    <property type="match status" value="1"/>
</dbReference>
<dbReference type="PANTHER" id="PTHR45453">
    <property type="entry name" value="PHOSPHATE REGULON SENSOR PROTEIN PHOR"/>
    <property type="match status" value="1"/>
</dbReference>
<accession>A0A7C4RQN3</accession>
<dbReference type="EMBL" id="DSUH01000143">
    <property type="protein sequence ID" value="HGU32451.1"/>
    <property type="molecule type" value="Genomic_DNA"/>
</dbReference>
<dbReference type="GO" id="GO:0004721">
    <property type="term" value="F:phosphoprotein phosphatase activity"/>
    <property type="evidence" value="ECO:0007669"/>
    <property type="project" value="TreeGrafter"/>
</dbReference>
<dbReference type="GO" id="GO:0000155">
    <property type="term" value="F:phosphorelay sensor kinase activity"/>
    <property type="evidence" value="ECO:0007669"/>
    <property type="project" value="InterPro"/>
</dbReference>
<dbReference type="GO" id="GO:0005886">
    <property type="term" value="C:plasma membrane"/>
    <property type="evidence" value="ECO:0007669"/>
    <property type="project" value="TreeGrafter"/>
</dbReference>
<evidence type="ECO:0000313" key="9">
    <source>
        <dbReference type="EMBL" id="HGU32451.1"/>
    </source>
</evidence>
<evidence type="ECO:0000256" key="5">
    <source>
        <dbReference type="ARBA" id="ARBA00022777"/>
    </source>
</evidence>
<keyword evidence="6" id="KW-0902">Two-component regulatory system</keyword>
<dbReference type="Pfam" id="PF02518">
    <property type="entry name" value="HATPase_c"/>
    <property type="match status" value="1"/>
</dbReference>
<dbReference type="PANTHER" id="PTHR45453:SF1">
    <property type="entry name" value="PHOSPHATE REGULON SENSOR PROTEIN PHOR"/>
    <property type="match status" value="1"/>
</dbReference>
<dbReference type="PRINTS" id="PR00344">
    <property type="entry name" value="BCTRLSENSOR"/>
</dbReference>
<keyword evidence="7" id="KW-0472">Membrane</keyword>
<dbReference type="InterPro" id="IPR003594">
    <property type="entry name" value="HATPase_dom"/>
</dbReference>
<reference evidence="9" key="1">
    <citation type="journal article" date="2020" name="mSystems">
        <title>Genome- and Community-Level Interaction Insights into Carbon Utilization and Element Cycling Functions of Hydrothermarchaeota in Hydrothermal Sediment.</title>
        <authorList>
            <person name="Zhou Z."/>
            <person name="Liu Y."/>
            <person name="Xu W."/>
            <person name="Pan J."/>
            <person name="Luo Z.H."/>
            <person name="Li M."/>
        </authorList>
    </citation>
    <scope>NUCLEOTIDE SEQUENCE [LARGE SCALE GENOMIC DNA]</scope>
    <source>
        <strain evidence="9">SpSt-477</strain>
    </source>
</reference>
<feature type="domain" description="Histidine kinase" evidence="8">
    <location>
        <begin position="98"/>
        <end position="316"/>
    </location>
</feature>
<dbReference type="CDD" id="cd00082">
    <property type="entry name" value="HisKA"/>
    <property type="match status" value="1"/>
</dbReference>
<dbReference type="Pfam" id="PF00512">
    <property type="entry name" value="HisKA"/>
    <property type="match status" value="1"/>
</dbReference>
<dbReference type="SUPFAM" id="SSF55874">
    <property type="entry name" value="ATPase domain of HSP90 chaperone/DNA topoisomerase II/histidine kinase"/>
    <property type="match status" value="1"/>
</dbReference>
<evidence type="ECO:0000256" key="2">
    <source>
        <dbReference type="ARBA" id="ARBA00012438"/>
    </source>
</evidence>
<feature type="transmembrane region" description="Helical" evidence="7">
    <location>
        <begin position="57"/>
        <end position="81"/>
    </location>
</feature>
<evidence type="ECO:0000256" key="7">
    <source>
        <dbReference type="SAM" id="Phobius"/>
    </source>
</evidence>
<dbReference type="Gene3D" id="3.30.565.10">
    <property type="entry name" value="Histidine kinase-like ATPase, C-terminal domain"/>
    <property type="match status" value="1"/>
</dbReference>
<dbReference type="InterPro" id="IPR036890">
    <property type="entry name" value="HATPase_C_sf"/>
</dbReference>
<dbReference type="CDD" id="cd00075">
    <property type="entry name" value="HATPase"/>
    <property type="match status" value="1"/>
</dbReference>